<dbReference type="InterPro" id="IPR005182">
    <property type="entry name" value="YdbS-like_PH"/>
</dbReference>
<evidence type="ECO:0000259" key="2">
    <source>
        <dbReference type="Pfam" id="PF03703"/>
    </source>
</evidence>
<dbReference type="PANTHER" id="PTHR34473:SF2">
    <property type="entry name" value="UPF0699 TRANSMEMBRANE PROTEIN YDBT"/>
    <property type="match status" value="1"/>
</dbReference>
<evidence type="ECO:0000313" key="3">
    <source>
        <dbReference type="EMBL" id="MDI6103887.1"/>
    </source>
</evidence>
<gene>
    <name evidence="3" type="ORF">QLQ12_35260</name>
</gene>
<feature type="transmembrane region" description="Helical" evidence="1">
    <location>
        <begin position="171"/>
        <end position="192"/>
    </location>
</feature>
<dbReference type="EMBL" id="JASCTH010000028">
    <property type="protein sequence ID" value="MDI6103887.1"/>
    <property type="molecule type" value="Genomic_DNA"/>
</dbReference>
<keyword evidence="1" id="KW-1133">Transmembrane helix</keyword>
<feature type="domain" description="YdbS-like PH" evidence="2">
    <location>
        <begin position="54"/>
        <end position="131"/>
    </location>
</feature>
<protein>
    <submittedName>
        <fullName evidence="3">PH domain-containing protein</fullName>
    </submittedName>
</protein>
<sequence length="470" mass="50984">MFAIRAAEAATTLVPSLIMWLSIRAKWPVWFGIPVDAIFALVGGLVMVSLIADWWTTRFTIGAGGVSFEEGLAVRRSTSLGWSEVVSVQVSQSAAGRLLGCSRVLIGIGAESKGNLVIEAVPKAVAAEIEGYFKASRSAEETDSGPGVVSVDDAVRPEDDDLIYRIRARDYLMLSITYGQFLLVIPFLMGFYENITGLFSLSLTVPALPGDTAAQALLMIAVLVVAVPVALGFGTAVAWLRYRGFEVRGGGGMFAMSGGLAYAESRQVSRIQVAGIRIQQNPLMRVTGYARLSFVSRQSGERIGANVIFPAARLAFLRDEIRRHFPEYAPAMDRSCTISRPLRWCLVSAGAVILILAGVAVHGMPSVRAVVIMAAVAFLLLAAGNYGWATADLDADNSVIVFRRGFLWVTHYVVPCDSVYFIHSYRLALSSRLSVAALCLGVYDSRAIRLWVPTRRTTLPDRFIEMTSAR</sequence>
<reference evidence="3 4" key="1">
    <citation type="submission" date="2023-05" db="EMBL/GenBank/DDBJ databases">
        <title>Actinoplanes sp. NEAU-A12 genome sequencing.</title>
        <authorList>
            <person name="Wang Z.-S."/>
        </authorList>
    </citation>
    <scope>NUCLEOTIDE SEQUENCE [LARGE SCALE GENOMIC DNA]</scope>
    <source>
        <strain evidence="3 4">NEAU-A12</strain>
    </source>
</reference>
<keyword evidence="1" id="KW-0472">Membrane</keyword>
<dbReference type="Proteomes" id="UP001241758">
    <property type="component" value="Unassembled WGS sequence"/>
</dbReference>
<dbReference type="Pfam" id="PF03703">
    <property type="entry name" value="bPH_2"/>
    <property type="match status" value="1"/>
</dbReference>
<comment type="caution">
    <text evidence="3">The sequence shown here is derived from an EMBL/GenBank/DDBJ whole genome shotgun (WGS) entry which is preliminary data.</text>
</comment>
<feature type="transmembrane region" description="Helical" evidence="1">
    <location>
        <begin position="29"/>
        <end position="52"/>
    </location>
</feature>
<dbReference type="PANTHER" id="PTHR34473">
    <property type="entry name" value="UPF0699 TRANSMEMBRANE PROTEIN YDBS"/>
    <property type="match status" value="1"/>
</dbReference>
<feature type="transmembrane region" description="Helical" evidence="1">
    <location>
        <begin position="212"/>
        <end position="240"/>
    </location>
</feature>
<dbReference type="RefSeq" id="WP_282765134.1">
    <property type="nucleotide sequence ID" value="NZ_JASCTH010000028.1"/>
</dbReference>
<proteinExistence type="predicted"/>
<evidence type="ECO:0000313" key="4">
    <source>
        <dbReference type="Proteomes" id="UP001241758"/>
    </source>
</evidence>
<organism evidence="3 4">
    <name type="scientific">Actinoplanes sandaracinus</name>
    <dbReference type="NCBI Taxonomy" id="3045177"/>
    <lineage>
        <taxon>Bacteria</taxon>
        <taxon>Bacillati</taxon>
        <taxon>Actinomycetota</taxon>
        <taxon>Actinomycetes</taxon>
        <taxon>Micromonosporales</taxon>
        <taxon>Micromonosporaceae</taxon>
        <taxon>Actinoplanes</taxon>
    </lineage>
</organism>
<evidence type="ECO:0000256" key="1">
    <source>
        <dbReference type="SAM" id="Phobius"/>
    </source>
</evidence>
<name>A0ABT6WVX1_9ACTN</name>
<accession>A0ABT6WVX1</accession>
<feature type="transmembrane region" description="Helical" evidence="1">
    <location>
        <begin position="342"/>
        <end position="361"/>
    </location>
</feature>
<keyword evidence="4" id="KW-1185">Reference proteome</keyword>
<keyword evidence="1" id="KW-0812">Transmembrane</keyword>
<feature type="transmembrane region" description="Helical" evidence="1">
    <location>
        <begin position="367"/>
        <end position="388"/>
    </location>
</feature>